<keyword evidence="3" id="KW-1185">Reference proteome</keyword>
<evidence type="ECO:0000313" key="2">
    <source>
        <dbReference type="EMBL" id="CAP92462.1"/>
    </source>
</evidence>
<dbReference type="AlphaFoldDB" id="B6H563"/>
<organism evidence="2 3">
    <name type="scientific">Penicillium rubens (strain ATCC 28089 / DSM 1075 / NRRL 1951 / Wisconsin 54-1255)</name>
    <name type="common">Penicillium chrysogenum</name>
    <dbReference type="NCBI Taxonomy" id="500485"/>
    <lineage>
        <taxon>Eukaryota</taxon>
        <taxon>Fungi</taxon>
        <taxon>Dikarya</taxon>
        <taxon>Ascomycota</taxon>
        <taxon>Pezizomycotina</taxon>
        <taxon>Eurotiomycetes</taxon>
        <taxon>Eurotiomycetidae</taxon>
        <taxon>Eurotiales</taxon>
        <taxon>Aspergillaceae</taxon>
        <taxon>Penicillium</taxon>
        <taxon>Penicillium chrysogenum species complex</taxon>
    </lineage>
</organism>
<gene>
    <name evidence="2" type="ORF">Pc13g13930</name>
    <name evidence="2" type="ORF">PCH_Pc13g13930</name>
</gene>
<evidence type="ECO:0000313" key="3">
    <source>
        <dbReference type="Proteomes" id="UP000000724"/>
    </source>
</evidence>
<proteinExistence type="predicted"/>
<dbReference type="VEuPathDB" id="FungiDB:PCH_Pc13g13930"/>
<sequence length="142" mass="15613">MAFAEPYPNEHQKAKTTTMSPPSESLNTFLVSLTVQPWSLSASRQSISSISHTSDFQTPDNPCILICQGTANGPYVGNKHIVHPAARALLRESFPPLRIGQNHTTSSAIHKVVSSADLVYGQTSNVLPKRTDAETVRHWYDQ</sequence>
<evidence type="ECO:0000256" key="1">
    <source>
        <dbReference type="SAM" id="MobiDB-lite"/>
    </source>
</evidence>
<name>B6H563_PENRW</name>
<reference evidence="2 3" key="1">
    <citation type="journal article" date="2008" name="Nat. Biotechnol.">
        <title>Genome sequencing and analysis of the filamentous fungus Penicillium chrysogenum.</title>
        <authorList>
            <person name="van den Berg M.A."/>
            <person name="Albang R."/>
            <person name="Albermann K."/>
            <person name="Badger J.H."/>
            <person name="Daran J.-M."/>
            <person name="Driessen A.J.M."/>
            <person name="Garcia-Estrada C."/>
            <person name="Fedorova N.D."/>
            <person name="Harris D.M."/>
            <person name="Heijne W.H.M."/>
            <person name="Joardar V.S."/>
            <person name="Kiel J.A.K.W."/>
            <person name="Kovalchuk A."/>
            <person name="Martin J.F."/>
            <person name="Nierman W.C."/>
            <person name="Nijland J.G."/>
            <person name="Pronk J.T."/>
            <person name="Roubos J.A."/>
            <person name="van der Klei I.J."/>
            <person name="van Peij N.N.M.E."/>
            <person name="Veenhuis M."/>
            <person name="von Doehren H."/>
            <person name="Wagner C."/>
            <person name="Wortman J.R."/>
            <person name="Bovenberg R.A.L."/>
        </authorList>
    </citation>
    <scope>NUCLEOTIDE SEQUENCE [LARGE SCALE GENOMIC DNA]</scope>
    <source>
        <strain evidence="3">ATCC 28089 / DSM 1075 / NRRL 1951 / Wisconsin 54-1255</strain>
    </source>
</reference>
<dbReference type="HOGENOM" id="CLU_1816428_0_0_1"/>
<dbReference type="Proteomes" id="UP000000724">
    <property type="component" value="Contig Pc00c13"/>
</dbReference>
<feature type="region of interest" description="Disordered" evidence="1">
    <location>
        <begin position="1"/>
        <end position="22"/>
    </location>
</feature>
<dbReference type="EMBL" id="AM920428">
    <property type="protein sequence ID" value="CAP92462.1"/>
    <property type="molecule type" value="Genomic_DNA"/>
</dbReference>
<accession>B6H563</accession>
<protein>
    <submittedName>
        <fullName evidence="2">Uncharacterized protein</fullName>
    </submittedName>
</protein>